<protein>
    <recommendedName>
        <fullName evidence="3">N6 adenine-specific DNA methyltransferase N-terminal domain-containing protein</fullName>
    </recommendedName>
</protein>
<evidence type="ECO:0000256" key="2">
    <source>
        <dbReference type="ARBA" id="ARBA00022747"/>
    </source>
</evidence>
<comment type="similarity">
    <text evidence="1">Belongs to the N(4)/N(6)-methyltransferase family.</text>
</comment>
<feature type="domain" description="N6 adenine-specific DNA methyltransferase N-terminal" evidence="3">
    <location>
        <begin position="8"/>
        <end position="35"/>
    </location>
</feature>
<dbReference type="Proteomes" id="UP000887104">
    <property type="component" value="Unassembled WGS sequence"/>
</dbReference>
<keyword evidence="5" id="KW-1185">Reference proteome</keyword>
<organism evidence="4 5">
    <name type="scientific">Shewanella sairae</name>
    <dbReference type="NCBI Taxonomy" id="190310"/>
    <lineage>
        <taxon>Bacteria</taxon>
        <taxon>Pseudomonadati</taxon>
        <taxon>Pseudomonadota</taxon>
        <taxon>Gammaproteobacteria</taxon>
        <taxon>Alteromonadales</taxon>
        <taxon>Shewanellaceae</taxon>
        <taxon>Shewanella</taxon>
    </lineage>
</organism>
<sequence>MNKKEQVNKTVWAACDTFRGTVDPSIYKDFIMTMMSSDNQISIPPDHANFVSIRHNWFVERCAF</sequence>
<dbReference type="InterPro" id="IPR022749">
    <property type="entry name" value="D12N6_MeTrfase_N"/>
</dbReference>
<keyword evidence="2" id="KW-0680">Restriction system</keyword>
<evidence type="ECO:0000256" key="1">
    <source>
        <dbReference type="ARBA" id="ARBA00006594"/>
    </source>
</evidence>
<dbReference type="RefSeq" id="WP_220782981.1">
    <property type="nucleotide sequence ID" value="NZ_BPEY01000109.1"/>
</dbReference>
<evidence type="ECO:0000313" key="4">
    <source>
        <dbReference type="EMBL" id="GIU51232.1"/>
    </source>
</evidence>
<evidence type="ECO:0000259" key="3">
    <source>
        <dbReference type="Pfam" id="PF12161"/>
    </source>
</evidence>
<dbReference type="EMBL" id="BPEY01000109">
    <property type="protein sequence ID" value="GIU51232.1"/>
    <property type="molecule type" value="Genomic_DNA"/>
</dbReference>
<comment type="caution">
    <text evidence="4">The sequence shown here is derived from an EMBL/GenBank/DDBJ whole genome shotgun (WGS) entry which is preliminary data.</text>
</comment>
<dbReference type="InterPro" id="IPR038333">
    <property type="entry name" value="T1MK-like_N_sf"/>
</dbReference>
<proteinExistence type="inferred from homology"/>
<evidence type="ECO:0000313" key="5">
    <source>
        <dbReference type="Proteomes" id="UP000887104"/>
    </source>
</evidence>
<gene>
    <name evidence="4" type="ORF">TUM4438_40140</name>
</gene>
<name>A0ABQ4PQ88_9GAMM</name>
<reference evidence="4" key="1">
    <citation type="submission" date="2021-05" db="EMBL/GenBank/DDBJ databases">
        <title>Molecular characterization for Shewanella algae harboring chromosomal blaOXA-55-like strains isolated from clinical and environment sample.</title>
        <authorList>
            <person name="Ohama Y."/>
            <person name="Aoki K."/>
            <person name="Harada S."/>
            <person name="Moriya K."/>
            <person name="Ishii Y."/>
            <person name="Tateda K."/>
        </authorList>
    </citation>
    <scope>NUCLEOTIDE SEQUENCE</scope>
    <source>
        <strain evidence="4">JCM 11563</strain>
    </source>
</reference>
<accession>A0ABQ4PQ88</accession>
<dbReference type="Gene3D" id="1.20.1260.30">
    <property type="match status" value="1"/>
</dbReference>
<dbReference type="Pfam" id="PF12161">
    <property type="entry name" value="HsdM_N"/>
    <property type="match status" value="1"/>
</dbReference>